<keyword evidence="1" id="KW-0472">Membrane</keyword>
<organism evidence="2 3">
    <name type="scientific">Halorubrum ezzemoulense DSM 17463</name>
    <dbReference type="NCBI Taxonomy" id="1121945"/>
    <lineage>
        <taxon>Archaea</taxon>
        <taxon>Methanobacteriati</taxon>
        <taxon>Methanobacteriota</taxon>
        <taxon>Stenosarchaea group</taxon>
        <taxon>Halobacteria</taxon>
        <taxon>Halobacteriales</taxon>
        <taxon>Haloferacaceae</taxon>
        <taxon>Halorubrum</taxon>
    </lineage>
</organism>
<dbReference type="Proteomes" id="UP000193587">
    <property type="component" value="Unassembled WGS sequence"/>
</dbReference>
<proteinExistence type="predicted"/>
<accession>A0A1X4H8E1</accession>
<evidence type="ECO:0000313" key="3">
    <source>
        <dbReference type="Proteomes" id="UP000193587"/>
    </source>
</evidence>
<dbReference type="STRING" id="1121945.GCA_000421805_00527"/>
<feature type="transmembrane region" description="Helical" evidence="1">
    <location>
        <begin position="68"/>
        <end position="95"/>
    </location>
</feature>
<sequence>MTDANATEGDASGADGATSGRAALRRIALGETGFERATVWSAVGLALSYVAFDATAAVGVGAPATTGVLAAVAAVGAVAFAATGGGALPTALLAYGPFAGSLLRGLGPTPYAVPGGLGGPPLSAVTAPLALAAAAAVAVGFAAAVVGFLVGRIRE</sequence>
<name>A0A1X4H8E1_HALEZ</name>
<dbReference type="AlphaFoldDB" id="A0A1X4H8E1"/>
<dbReference type="EMBL" id="NEDJ01000018">
    <property type="protein sequence ID" value="OSP07948.1"/>
    <property type="molecule type" value="Genomic_DNA"/>
</dbReference>
<comment type="caution">
    <text evidence="2">The sequence shown here is derived from an EMBL/GenBank/DDBJ whole genome shotgun (WGS) entry which is preliminary data.</text>
</comment>
<evidence type="ECO:0000256" key="1">
    <source>
        <dbReference type="SAM" id="Phobius"/>
    </source>
</evidence>
<keyword evidence="1" id="KW-1133">Transmembrane helix</keyword>
<keyword evidence="1" id="KW-0812">Transmembrane</keyword>
<evidence type="ECO:0000313" key="2">
    <source>
        <dbReference type="EMBL" id="OSP07948.1"/>
    </source>
</evidence>
<gene>
    <name evidence="2" type="ORF">B9H04_07085</name>
</gene>
<feature type="transmembrane region" description="Helical" evidence="1">
    <location>
        <begin position="39"/>
        <end position="61"/>
    </location>
</feature>
<reference evidence="2 3" key="1">
    <citation type="submission" date="2017-04" db="EMBL/GenBank/DDBJ databases">
        <title>MLSA of the genus Halorubrum.</title>
        <authorList>
            <person name="De La Haba R."/>
            <person name="Sanchez-Porro C."/>
            <person name="Infante-Dominguez C."/>
            <person name="Ventosa A."/>
        </authorList>
    </citation>
    <scope>NUCLEOTIDE SEQUENCE [LARGE SCALE GENOMIC DNA]</scope>
    <source>
        <strain evidence="2 3">DSM 17463</strain>
    </source>
</reference>
<feature type="transmembrane region" description="Helical" evidence="1">
    <location>
        <begin position="129"/>
        <end position="150"/>
    </location>
</feature>
<dbReference type="RefSeq" id="WP_049929821.1">
    <property type="nucleotide sequence ID" value="NZ_ATXS01000001.1"/>
</dbReference>
<protein>
    <submittedName>
        <fullName evidence="2">Uncharacterized protein</fullName>
    </submittedName>
</protein>